<keyword evidence="3" id="KW-1003">Cell membrane</keyword>
<feature type="domain" description="ABC transmembrane type-1" evidence="8">
    <location>
        <begin position="67"/>
        <end position="258"/>
    </location>
</feature>
<dbReference type="PANTHER" id="PTHR43744">
    <property type="entry name" value="ABC TRANSPORTER PERMEASE PROTEIN MG189-RELATED-RELATED"/>
    <property type="match status" value="1"/>
</dbReference>
<organism evidence="9 10">
    <name type="scientific">Halanaerobium salsuginis</name>
    <dbReference type="NCBI Taxonomy" id="29563"/>
    <lineage>
        <taxon>Bacteria</taxon>
        <taxon>Bacillati</taxon>
        <taxon>Bacillota</taxon>
        <taxon>Clostridia</taxon>
        <taxon>Halanaerobiales</taxon>
        <taxon>Halanaerobiaceae</taxon>
        <taxon>Halanaerobium</taxon>
    </lineage>
</organism>
<evidence type="ECO:0000256" key="5">
    <source>
        <dbReference type="ARBA" id="ARBA00022989"/>
    </source>
</evidence>
<evidence type="ECO:0000256" key="2">
    <source>
        <dbReference type="ARBA" id="ARBA00022448"/>
    </source>
</evidence>
<dbReference type="InterPro" id="IPR000515">
    <property type="entry name" value="MetI-like"/>
</dbReference>
<dbReference type="Pfam" id="PF00528">
    <property type="entry name" value="BPD_transp_1"/>
    <property type="match status" value="1"/>
</dbReference>
<keyword evidence="6 7" id="KW-0472">Membrane</keyword>
<keyword evidence="2 7" id="KW-0813">Transport</keyword>
<evidence type="ECO:0000256" key="1">
    <source>
        <dbReference type="ARBA" id="ARBA00004651"/>
    </source>
</evidence>
<comment type="subcellular location">
    <subcellularLocation>
        <location evidence="1 7">Cell membrane</location>
        <topology evidence="1 7">Multi-pass membrane protein</topology>
    </subcellularLocation>
</comment>
<feature type="transmembrane region" description="Helical" evidence="7">
    <location>
        <begin position="12"/>
        <end position="32"/>
    </location>
</feature>
<keyword evidence="10" id="KW-1185">Reference proteome</keyword>
<dbReference type="PANTHER" id="PTHR43744:SF12">
    <property type="entry name" value="ABC TRANSPORTER PERMEASE PROTEIN MG189-RELATED"/>
    <property type="match status" value="1"/>
</dbReference>
<dbReference type="EMBL" id="FOTI01000046">
    <property type="protein sequence ID" value="SFL96319.1"/>
    <property type="molecule type" value="Genomic_DNA"/>
</dbReference>
<dbReference type="AlphaFoldDB" id="A0A1I4LZC8"/>
<dbReference type="Gene3D" id="1.10.3720.10">
    <property type="entry name" value="MetI-like"/>
    <property type="match status" value="1"/>
</dbReference>
<dbReference type="GO" id="GO:0005886">
    <property type="term" value="C:plasma membrane"/>
    <property type="evidence" value="ECO:0007669"/>
    <property type="project" value="UniProtKB-SubCell"/>
</dbReference>
<feature type="transmembrane region" description="Helical" evidence="7">
    <location>
        <begin position="179"/>
        <end position="201"/>
    </location>
</feature>
<protein>
    <submittedName>
        <fullName evidence="9">Carbohydrate ABC transporter membrane protein 2, CUT1 family (TC 3.A.1.1.-)</fullName>
    </submittedName>
</protein>
<evidence type="ECO:0000313" key="9">
    <source>
        <dbReference type="EMBL" id="SFL96319.1"/>
    </source>
</evidence>
<feature type="transmembrane region" description="Helical" evidence="7">
    <location>
        <begin position="71"/>
        <end position="92"/>
    </location>
</feature>
<accession>A0A1I4LZC8</accession>
<dbReference type="PROSITE" id="PS50928">
    <property type="entry name" value="ABC_TM1"/>
    <property type="match status" value="1"/>
</dbReference>
<dbReference type="SUPFAM" id="SSF161098">
    <property type="entry name" value="MetI-like"/>
    <property type="match status" value="1"/>
</dbReference>
<evidence type="ECO:0000259" key="8">
    <source>
        <dbReference type="PROSITE" id="PS50928"/>
    </source>
</evidence>
<name>A0A1I4LZC8_9FIRM</name>
<evidence type="ECO:0000313" key="10">
    <source>
        <dbReference type="Proteomes" id="UP000199006"/>
    </source>
</evidence>
<dbReference type="GO" id="GO:0055085">
    <property type="term" value="P:transmembrane transport"/>
    <property type="evidence" value="ECO:0007669"/>
    <property type="project" value="InterPro"/>
</dbReference>
<dbReference type="RefSeq" id="WP_089862468.1">
    <property type="nucleotide sequence ID" value="NZ_FOTI01000046.1"/>
</dbReference>
<dbReference type="InterPro" id="IPR035906">
    <property type="entry name" value="MetI-like_sf"/>
</dbReference>
<evidence type="ECO:0000256" key="3">
    <source>
        <dbReference type="ARBA" id="ARBA00022475"/>
    </source>
</evidence>
<dbReference type="Proteomes" id="UP000199006">
    <property type="component" value="Unassembled WGS sequence"/>
</dbReference>
<evidence type="ECO:0000256" key="7">
    <source>
        <dbReference type="RuleBase" id="RU363032"/>
    </source>
</evidence>
<keyword evidence="4 7" id="KW-0812">Transmembrane</keyword>
<feature type="transmembrane region" description="Helical" evidence="7">
    <location>
        <begin position="104"/>
        <end position="124"/>
    </location>
</feature>
<sequence length="273" mass="31014">MKEKTNWWATGLLLLGSFIIIIPLYMALIVSLKNPQQLAESILAVPDSFQFRNYLEAIKLTNYFQSLKNSAYVTIPTVAIVLVVNSMVSYAIARNMHKKYFKFLYFYFISAMFIPFPLIMLPLVKEMAMISLDNLNGLILLYIVYALPLNVFIYVGYIKTLPKSIEEAAIIDGANVWQIFWRIIFPVLKPINATVAILTALKAWNDFLLPLLMISDRSSMTLPLVQHVFQSQFSTDYSLAFASYILALLPMLLVYIIAQKKIISGVMRGSVKG</sequence>
<feature type="transmembrane region" description="Helical" evidence="7">
    <location>
        <begin position="237"/>
        <end position="258"/>
    </location>
</feature>
<keyword evidence="5 7" id="KW-1133">Transmembrane helix</keyword>
<comment type="similarity">
    <text evidence="7">Belongs to the binding-protein-dependent transport system permease family.</text>
</comment>
<dbReference type="CDD" id="cd06261">
    <property type="entry name" value="TM_PBP2"/>
    <property type="match status" value="1"/>
</dbReference>
<evidence type="ECO:0000256" key="4">
    <source>
        <dbReference type="ARBA" id="ARBA00022692"/>
    </source>
</evidence>
<proteinExistence type="inferred from homology"/>
<feature type="transmembrane region" description="Helical" evidence="7">
    <location>
        <begin position="139"/>
        <end position="158"/>
    </location>
</feature>
<gene>
    <name evidence="9" type="ORF">SAMN02983006_02456</name>
</gene>
<evidence type="ECO:0000256" key="6">
    <source>
        <dbReference type="ARBA" id="ARBA00023136"/>
    </source>
</evidence>
<reference evidence="9 10" key="1">
    <citation type="submission" date="2016-10" db="EMBL/GenBank/DDBJ databases">
        <authorList>
            <person name="de Groot N.N."/>
        </authorList>
    </citation>
    <scope>NUCLEOTIDE SEQUENCE [LARGE SCALE GENOMIC DNA]</scope>
    <source>
        <strain evidence="9 10">ATCC 51327</strain>
    </source>
</reference>
<dbReference type="OrthoDB" id="9772609at2"/>
<dbReference type="STRING" id="29563.SAMN02983006_02456"/>